<keyword evidence="3" id="KW-1185">Reference proteome</keyword>
<evidence type="ECO:0008006" key="4">
    <source>
        <dbReference type="Google" id="ProtNLM"/>
    </source>
</evidence>
<protein>
    <recommendedName>
        <fullName evidence="4">Lipoprotein</fullName>
    </recommendedName>
</protein>
<evidence type="ECO:0000313" key="3">
    <source>
        <dbReference type="Proteomes" id="UP001208245"/>
    </source>
</evidence>
<dbReference type="RefSeq" id="WP_263821996.1">
    <property type="nucleotide sequence ID" value="NZ_JAOXHL010000003.1"/>
</dbReference>
<evidence type="ECO:0000313" key="2">
    <source>
        <dbReference type="EMBL" id="MCV3728685.1"/>
    </source>
</evidence>
<sequence>MTKKKIWLISTTAIACATGLVALTASCKNPQTQSPNNSTNQNSEAIKTLKLDEKSIVDDFIKKINVKRPMSDIKTQLTYNINKIKNEQTSKDPNFTIDNKSVFEINQSDISTTDFTAMIKRVGLENAMTFYTDGKVLNLPKEVDVKKPSFVPFNSFICDYYFDSSYEDSGFLDYDQQNGQIRYFSLVEDPTHTTAVYQAIPSFLKGFKKTSDRLFIFEKAQFNWIDEQKDTATYHVVVRNQTNNQLYETDAIFNHSKENDQIVYTRLDLKTTDEGNYVLEKIYDASKPNDNLLLPKNIGFSIYGPKTPIKATASMTFNAFVIAVRNPLTGEVELKRNYTFGKVLVDQKVAQTKDKENKKTPFYFDKPLNEIDLYDLDHIFFPVLYTSEPLEDYDMQYVAEKDANVPEQFNFKVRYTNRKTKVVVESANAISIRYVQAYNPSLLTSVSVECDLKVDSQESKDFINKYKTQDLSKLTPDELLNVVNQAFSIYYYDVDLEKYSVKTVAKLLANNQVELSFYTSFKQTKENMQTANEPNILIGTQKINLFEHAK</sequence>
<feature type="signal peptide" evidence="1">
    <location>
        <begin position="1"/>
        <end position="22"/>
    </location>
</feature>
<gene>
    <name evidence="2" type="ORF">OF376_02765</name>
</gene>
<name>A0ABT3BN75_9BACT</name>
<dbReference type="EMBL" id="JAOXHL010000003">
    <property type="protein sequence ID" value="MCV3728685.1"/>
    <property type="molecule type" value="Genomic_DNA"/>
</dbReference>
<evidence type="ECO:0000256" key="1">
    <source>
        <dbReference type="SAM" id="SignalP"/>
    </source>
</evidence>
<comment type="caution">
    <text evidence="2">The sequence shown here is derived from an EMBL/GenBank/DDBJ whole genome shotgun (WGS) entry which is preliminary data.</text>
</comment>
<dbReference type="Proteomes" id="UP001208245">
    <property type="component" value="Unassembled WGS sequence"/>
</dbReference>
<dbReference type="PROSITE" id="PS51257">
    <property type="entry name" value="PROKAR_LIPOPROTEIN"/>
    <property type="match status" value="1"/>
</dbReference>
<organism evidence="2 3">
    <name type="scientific">Ureaplasma miroungigenitalium</name>
    <dbReference type="NCBI Taxonomy" id="1042321"/>
    <lineage>
        <taxon>Bacteria</taxon>
        <taxon>Bacillati</taxon>
        <taxon>Mycoplasmatota</taxon>
        <taxon>Mycoplasmoidales</taxon>
        <taxon>Mycoplasmoidaceae</taxon>
        <taxon>Ureaplasma</taxon>
    </lineage>
</organism>
<accession>A0ABT3BN75</accession>
<keyword evidence="1" id="KW-0732">Signal</keyword>
<proteinExistence type="predicted"/>
<reference evidence="2 3" key="1">
    <citation type="journal article" date="2020" name="Int. J. Syst. Evol. Microbiol.">
        <title>Ureaplasma miroungigenitalium sp. nov. isolated from northern elephant seals (Mirounga angustirostris) and Ureaplasma zalophigenitalium sp. nov. isolated from California sea lions (Zalophus californianus).</title>
        <authorList>
            <person name="Volokhov D.V."/>
            <person name="Gulland F.M."/>
            <person name="Gao Y."/>
            <person name="Chizhikov V.E."/>
        </authorList>
    </citation>
    <scope>NUCLEOTIDE SEQUENCE [LARGE SCALE GENOMIC DNA]</scope>
    <source>
        <strain evidence="2 3">ES3182-GEN</strain>
    </source>
</reference>
<feature type="chain" id="PRO_5045957029" description="Lipoprotein" evidence="1">
    <location>
        <begin position="23"/>
        <end position="550"/>
    </location>
</feature>